<evidence type="ECO:0000256" key="1">
    <source>
        <dbReference type="ARBA" id="ARBA00050056"/>
    </source>
</evidence>
<dbReference type="Gene3D" id="3.30.2310.20">
    <property type="entry name" value="RelE-like"/>
    <property type="match status" value="1"/>
</dbReference>
<comment type="caution">
    <text evidence="2">The sequence shown here is derived from an EMBL/GenBank/DDBJ whole genome shotgun (WGS) entry which is preliminary data.</text>
</comment>
<dbReference type="EMBL" id="QSRJ01000006">
    <property type="protein sequence ID" value="RGL10095.1"/>
    <property type="molecule type" value="Genomic_DNA"/>
</dbReference>
<dbReference type="InterPro" id="IPR009614">
    <property type="entry name" value="YoeB_toxin"/>
</dbReference>
<sequence length="101" mass="11517">MWDVVFTKQAVKDAKNLKAAGLDAKAKHLIEVVRKDPFGQPPSYKALVGNLAGLYSRRINLQHRLVYEVAREAHVKEGIEYIGTVKIVRMWSHYNDAQPMK</sequence>
<dbReference type="AlphaFoldDB" id="A0A3E4QSD1"/>
<name>A0A3E4QSD1_9ACTN</name>
<gene>
    <name evidence="2" type="ORF">DXC81_05775</name>
</gene>
<evidence type="ECO:0000313" key="2">
    <source>
        <dbReference type="EMBL" id="RGL10095.1"/>
    </source>
</evidence>
<dbReference type="NCBIfam" id="TIGR02116">
    <property type="entry name" value="toxin_Txe_YoeB"/>
    <property type="match status" value="1"/>
</dbReference>
<dbReference type="RefSeq" id="WP_117679597.1">
    <property type="nucleotide sequence ID" value="NZ_CAJJKC010000001.1"/>
</dbReference>
<dbReference type="Pfam" id="PF06769">
    <property type="entry name" value="YoeB_toxin"/>
    <property type="match status" value="1"/>
</dbReference>
<protein>
    <recommendedName>
        <fullName evidence="1">Endoribonuclease YoeB</fullName>
    </recommendedName>
</protein>
<dbReference type="Proteomes" id="UP000260943">
    <property type="component" value="Unassembled WGS sequence"/>
</dbReference>
<dbReference type="GO" id="GO:0004519">
    <property type="term" value="F:endonuclease activity"/>
    <property type="evidence" value="ECO:0007669"/>
    <property type="project" value="InterPro"/>
</dbReference>
<dbReference type="SUPFAM" id="SSF143011">
    <property type="entry name" value="RelE-like"/>
    <property type="match status" value="1"/>
</dbReference>
<dbReference type="InterPro" id="IPR035093">
    <property type="entry name" value="RelE/ParE_toxin_dom_sf"/>
</dbReference>
<evidence type="ECO:0000313" key="3">
    <source>
        <dbReference type="Proteomes" id="UP000260943"/>
    </source>
</evidence>
<reference evidence="2 3" key="1">
    <citation type="submission" date="2018-08" db="EMBL/GenBank/DDBJ databases">
        <title>A genome reference for cultivated species of the human gut microbiota.</title>
        <authorList>
            <person name="Zou Y."/>
            <person name="Xue W."/>
            <person name="Luo G."/>
        </authorList>
    </citation>
    <scope>NUCLEOTIDE SEQUENCE [LARGE SCALE GENOMIC DNA]</scope>
    <source>
        <strain evidence="2 3">TF08-14</strain>
    </source>
</reference>
<proteinExistence type="predicted"/>
<accession>A0A3E4QSD1</accession>
<organism evidence="2 3">
    <name type="scientific">Collinsella tanakaei</name>
    <dbReference type="NCBI Taxonomy" id="626935"/>
    <lineage>
        <taxon>Bacteria</taxon>
        <taxon>Bacillati</taxon>
        <taxon>Actinomycetota</taxon>
        <taxon>Coriobacteriia</taxon>
        <taxon>Coriobacteriales</taxon>
        <taxon>Coriobacteriaceae</taxon>
        <taxon>Collinsella</taxon>
    </lineage>
</organism>
<dbReference type="GO" id="GO:0006401">
    <property type="term" value="P:RNA catabolic process"/>
    <property type="evidence" value="ECO:0007669"/>
    <property type="project" value="InterPro"/>
</dbReference>